<evidence type="ECO:0000259" key="8">
    <source>
        <dbReference type="PROSITE" id="PS50922"/>
    </source>
</evidence>
<evidence type="ECO:0000256" key="3">
    <source>
        <dbReference type="ARBA" id="ARBA00022989"/>
    </source>
</evidence>
<gene>
    <name evidence="9" type="ORF">BCR32DRAFT_295000</name>
</gene>
<reference evidence="9 10" key="1">
    <citation type="submission" date="2016-08" db="EMBL/GenBank/DDBJ databases">
        <title>A Parts List for Fungal Cellulosomes Revealed by Comparative Genomics.</title>
        <authorList>
            <consortium name="DOE Joint Genome Institute"/>
            <person name="Haitjema C.H."/>
            <person name="Gilmore S.P."/>
            <person name="Henske J.K."/>
            <person name="Solomon K.V."/>
            <person name="De Groot R."/>
            <person name="Kuo A."/>
            <person name="Mondo S.J."/>
            <person name="Salamov A.A."/>
            <person name="Labutti K."/>
            <person name="Zhao Z."/>
            <person name="Chiniquy J."/>
            <person name="Barry K."/>
            <person name="Brewer H.M."/>
            <person name="Purvine S.O."/>
            <person name="Wright A.T."/>
            <person name="Boxma B."/>
            <person name="Van Alen T."/>
            <person name="Hackstein J.H."/>
            <person name="Baker S.E."/>
            <person name="Grigoriev I.V."/>
            <person name="O'Malley M.A."/>
        </authorList>
    </citation>
    <scope>NUCLEOTIDE SEQUENCE [LARGE SCALE GENOMIC DNA]</scope>
    <source>
        <strain evidence="9 10">S4</strain>
    </source>
</reference>
<evidence type="ECO:0000256" key="7">
    <source>
        <dbReference type="SAM" id="Phobius"/>
    </source>
</evidence>
<keyword evidence="2 5" id="KW-0812">Transmembrane</keyword>
<evidence type="ECO:0000313" key="10">
    <source>
        <dbReference type="Proteomes" id="UP000193944"/>
    </source>
</evidence>
<dbReference type="OrthoDB" id="10266980at2759"/>
<dbReference type="SMART" id="SM00724">
    <property type="entry name" value="TLC"/>
    <property type="match status" value="1"/>
</dbReference>
<feature type="transmembrane region" description="Helical" evidence="7">
    <location>
        <begin position="150"/>
        <end position="167"/>
    </location>
</feature>
<feature type="transmembrane region" description="Helical" evidence="7">
    <location>
        <begin position="173"/>
        <end position="196"/>
    </location>
</feature>
<feature type="region of interest" description="Disordered" evidence="6">
    <location>
        <begin position="281"/>
        <end position="300"/>
    </location>
</feature>
<keyword evidence="3 7" id="KW-1133">Transmembrane helix</keyword>
<dbReference type="PROSITE" id="PS50922">
    <property type="entry name" value="TLC"/>
    <property type="match status" value="1"/>
</dbReference>
<keyword evidence="10" id="KW-1185">Reference proteome</keyword>
<dbReference type="AlphaFoldDB" id="A0A1Y1WYK6"/>
<feature type="compositionally biased region" description="Basic residues" evidence="6">
    <location>
        <begin position="284"/>
        <end position="300"/>
    </location>
</feature>
<dbReference type="InterPro" id="IPR050846">
    <property type="entry name" value="TLCD"/>
</dbReference>
<keyword evidence="4 5" id="KW-0472">Membrane</keyword>
<feature type="transmembrane region" description="Helical" evidence="7">
    <location>
        <begin position="208"/>
        <end position="235"/>
    </location>
</feature>
<feature type="transmembrane region" description="Helical" evidence="7">
    <location>
        <begin position="39"/>
        <end position="64"/>
    </location>
</feature>
<dbReference type="PANTHER" id="PTHR13439:SF0">
    <property type="entry name" value="TOPOISOMERASE I DAMAGE AFFECTED PROTEIN 4"/>
    <property type="match status" value="1"/>
</dbReference>
<dbReference type="PANTHER" id="PTHR13439">
    <property type="entry name" value="CT120 PROTEIN"/>
    <property type="match status" value="1"/>
</dbReference>
<dbReference type="GO" id="GO:0005783">
    <property type="term" value="C:endoplasmic reticulum"/>
    <property type="evidence" value="ECO:0007669"/>
    <property type="project" value="TreeGrafter"/>
</dbReference>
<proteinExistence type="predicted"/>
<name>A0A1Y1WYK6_9FUNG</name>
<dbReference type="STRING" id="1754192.A0A1Y1WYK6"/>
<organism evidence="9 10">
    <name type="scientific">Anaeromyces robustus</name>
    <dbReference type="NCBI Taxonomy" id="1754192"/>
    <lineage>
        <taxon>Eukaryota</taxon>
        <taxon>Fungi</taxon>
        <taxon>Fungi incertae sedis</taxon>
        <taxon>Chytridiomycota</taxon>
        <taxon>Chytridiomycota incertae sedis</taxon>
        <taxon>Neocallimastigomycetes</taxon>
        <taxon>Neocallimastigales</taxon>
        <taxon>Neocallimastigaceae</taxon>
        <taxon>Anaeromyces</taxon>
    </lineage>
</organism>
<feature type="transmembrane region" description="Helical" evidence="7">
    <location>
        <begin position="85"/>
        <end position="103"/>
    </location>
</feature>
<accession>A0A1Y1WYK6</accession>
<dbReference type="Proteomes" id="UP000193944">
    <property type="component" value="Unassembled WGS sequence"/>
</dbReference>
<evidence type="ECO:0000256" key="1">
    <source>
        <dbReference type="ARBA" id="ARBA00004141"/>
    </source>
</evidence>
<feature type="transmembrane region" description="Helical" evidence="7">
    <location>
        <begin position="247"/>
        <end position="268"/>
    </location>
</feature>
<evidence type="ECO:0000313" key="9">
    <source>
        <dbReference type="EMBL" id="ORX78512.1"/>
    </source>
</evidence>
<comment type="caution">
    <text evidence="9">The sequence shown here is derived from an EMBL/GenBank/DDBJ whole genome shotgun (WGS) entry which is preliminary data.</text>
</comment>
<feature type="domain" description="TLC" evidence="8">
    <location>
        <begin position="76"/>
        <end position="279"/>
    </location>
</feature>
<protein>
    <recommendedName>
        <fullName evidence="8">TLC domain-containing protein</fullName>
    </recommendedName>
</protein>
<dbReference type="GO" id="GO:0016020">
    <property type="term" value="C:membrane"/>
    <property type="evidence" value="ECO:0007669"/>
    <property type="project" value="UniProtKB-SubCell"/>
</dbReference>
<evidence type="ECO:0000256" key="6">
    <source>
        <dbReference type="SAM" id="MobiDB-lite"/>
    </source>
</evidence>
<dbReference type="GO" id="GO:0055088">
    <property type="term" value="P:lipid homeostasis"/>
    <property type="evidence" value="ECO:0007669"/>
    <property type="project" value="TreeGrafter"/>
</dbReference>
<evidence type="ECO:0000256" key="2">
    <source>
        <dbReference type="ARBA" id="ARBA00022692"/>
    </source>
</evidence>
<dbReference type="Pfam" id="PF03798">
    <property type="entry name" value="TRAM_LAG1_CLN8"/>
    <property type="match status" value="1"/>
</dbReference>
<comment type="subcellular location">
    <subcellularLocation>
        <location evidence="1">Membrane</location>
        <topology evidence="1">Multi-pass membrane protein</topology>
    </subcellularLocation>
</comment>
<sequence length="300" mass="35743">MFNLNSIQIIVDDYIDILLNRFLEESFKEGFIIPKIKDYYVNILSFFLFFSILYLSLDIIFTKIWKNKYYLKLPEIKRKDWNSKIVAFIHAIIISTFCISLIYKYGFPWNKTEKDYNDREIDLYYKAISISTGYFMWDIIYCLSDVKRSGMSFVIHGVCAFLIYVFTFKHHVLGHYAILFLNYEISTIFLNIYWILDKLDLTGSILQLVNALLLVVTFFSVRIVSGNITICKLLYDIFFARKLTSVYLSLYFFINIVPMQILNFIWFYKMIRSILRHFDSPGKPTKKEKPKTKKSVKKNN</sequence>
<evidence type="ECO:0000256" key="5">
    <source>
        <dbReference type="PROSITE-ProRule" id="PRU00205"/>
    </source>
</evidence>
<reference evidence="9 10" key="2">
    <citation type="submission" date="2016-08" db="EMBL/GenBank/DDBJ databases">
        <title>Pervasive Adenine N6-methylation of Active Genes in Fungi.</title>
        <authorList>
            <consortium name="DOE Joint Genome Institute"/>
            <person name="Mondo S.J."/>
            <person name="Dannebaum R.O."/>
            <person name="Kuo R.C."/>
            <person name="Labutti K."/>
            <person name="Haridas S."/>
            <person name="Kuo A."/>
            <person name="Salamov A."/>
            <person name="Ahrendt S.R."/>
            <person name="Lipzen A."/>
            <person name="Sullivan W."/>
            <person name="Andreopoulos W.B."/>
            <person name="Clum A."/>
            <person name="Lindquist E."/>
            <person name="Daum C."/>
            <person name="Ramamoorthy G.K."/>
            <person name="Gryganskyi A."/>
            <person name="Culley D."/>
            <person name="Magnuson J.K."/>
            <person name="James T.Y."/>
            <person name="O'Malley M.A."/>
            <person name="Stajich J.E."/>
            <person name="Spatafora J.W."/>
            <person name="Visel A."/>
            <person name="Grigoriev I.V."/>
        </authorList>
    </citation>
    <scope>NUCLEOTIDE SEQUENCE [LARGE SCALE GENOMIC DNA]</scope>
    <source>
        <strain evidence="9 10">S4</strain>
    </source>
</reference>
<evidence type="ECO:0000256" key="4">
    <source>
        <dbReference type="ARBA" id="ARBA00023136"/>
    </source>
</evidence>
<dbReference type="InterPro" id="IPR006634">
    <property type="entry name" value="TLC-dom"/>
</dbReference>
<dbReference type="EMBL" id="MCFG01000207">
    <property type="protein sequence ID" value="ORX78512.1"/>
    <property type="molecule type" value="Genomic_DNA"/>
</dbReference>